<dbReference type="InterPro" id="IPR005119">
    <property type="entry name" value="LysR_subst-bd"/>
</dbReference>
<dbReference type="STRING" id="1123231.SAMN02745189_01681"/>
<dbReference type="SUPFAM" id="SSF53850">
    <property type="entry name" value="Periplasmic binding protein-like II"/>
    <property type="match status" value="1"/>
</dbReference>
<evidence type="ECO:0000313" key="7">
    <source>
        <dbReference type="Proteomes" id="UP000184206"/>
    </source>
</evidence>
<gene>
    <name evidence="6" type="ORF">SAMN02745189_01681</name>
</gene>
<name>A0A1M7GLK4_9BACL</name>
<sequence length="313" mass="35910">MFHLIKREWPIIFNEELQSFLTASNKKSLSMAADALHITQPTLSYRIKKLEKDLGFKLIERNWEGIKLTNEGQYFLPYAVRILEDLKNVQNVIGFNSDGNQATYEIVHKNEGIFRIGINSLLSSLFTESFIMELSNDHPDLEFDIITRPTNILKNLIDYKGIDLAVYYGNETHIHTHSSLIGTEEVVLLCHEDDFHDIQKNLDNLQSFNKPFLSYDNPVLSNNIELLDIILTTLNVRAFKTLDNWIIMASYIAAKKGYTIIPRSSVSQMINLSSAPLKTIPLGDMFPHIKMYMSHPKDSIFKGPINSIKNLFE</sequence>
<keyword evidence="2" id="KW-0805">Transcription regulation</keyword>
<keyword evidence="3 6" id="KW-0238">DNA-binding</keyword>
<dbReference type="InterPro" id="IPR000847">
    <property type="entry name" value="LysR_HTH_N"/>
</dbReference>
<dbReference type="GO" id="GO:0003700">
    <property type="term" value="F:DNA-binding transcription factor activity"/>
    <property type="evidence" value="ECO:0007669"/>
    <property type="project" value="InterPro"/>
</dbReference>
<dbReference type="PANTHER" id="PTHR30126:SF40">
    <property type="entry name" value="HTH-TYPE TRANSCRIPTIONAL REGULATOR GLTR"/>
    <property type="match status" value="1"/>
</dbReference>
<dbReference type="InterPro" id="IPR036390">
    <property type="entry name" value="WH_DNA-bd_sf"/>
</dbReference>
<dbReference type="PANTHER" id="PTHR30126">
    <property type="entry name" value="HTH-TYPE TRANSCRIPTIONAL REGULATOR"/>
    <property type="match status" value="1"/>
</dbReference>
<protein>
    <submittedName>
        <fullName evidence="6">DNA-binding transcriptional regulator, LysR family</fullName>
    </submittedName>
</protein>
<dbReference type="SUPFAM" id="SSF46785">
    <property type="entry name" value="Winged helix' DNA-binding domain"/>
    <property type="match status" value="1"/>
</dbReference>
<dbReference type="GO" id="GO:0000976">
    <property type="term" value="F:transcription cis-regulatory region binding"/>
    <property type="evidence" value="ECO:0007669"/>
    <property type="project" value="TreeGrafter"/>
</dbReference>
<dbReference type="Pfam" id="PF03466">
    <property type="entry name" value="LysR_substrate"/>
    <property type="match status" value="1"/>
</dbReference>
<dbReference type="RefSeq" id="WP_072710123.1">
    <property type="nucleotide sequence ID" value="NZ_FRCF01000006.1"/>
</dbReference>
<evidence type="ECO:0000259" key="5">
    <source>
        <dbReference type="PROSITE" id="PS50931"/>
    </source>
</evidence>
<organism evidence="6 7">
    <name type="scientific">Lacicoccus alkaliphilus DSM 16010</name>
    <dbReference type="NCBI Taxonomy" id="1123231"/>
    <lineage>
        <taxon>Bacteria</taxon>
        <taxon>Bacillati</taxon>
        <taxon>Bacillota</taxon>
        <taxon>Bacilli</taxon>
        <taxon>Bacillales</taxon>
        <taxon>Salinicoccaceae</taxon>
        <taxon>Lacicoccus</taxon>
    </lineage>
</organism>
<dbReference type="Gene3D" id="1.10.10.10">
    <property type="entry name" value="Winged helix-like DNA-binding domain superfamily/Winged helix DNA-binding domain"/>
    <property type="match status" value="1"/>
</dbReference>
<feature type="domain" description="HTH lysR-type" evidence="5">
    <location>
        <begin position="17"/>
        <end position="69"/>
    </location>
</feature>
<evidence type="ECO:0000256" key="2">
    <source>
        <dbReference type="ARBA" id="ARBA00023015"/>
    </source>
</evidence>
<dbReference type="AlphaFoldDB" id="A0A1M7GLK4"/>
<dbReference type="EMBL" id="FRCF01000006">
    <property type="protein sequence ID" value="SHM17081.1"/>
    <property type="molecule type" value="Genomic_DNA"/>
</dbReference>
<comment type="similarity">
    <text evidence="1">Belongs to the LysR transcriptional regulatory family.</text>
</comment>
<dbReference type="Gene3D" id="3.40.190.10">
    <property type="entry name" value="Periplasmic binding protein-like II"/>
    <property type="match status" value="2"/>
</dbReference>
<dbReference type="PRINTS" id="PR00039">
    <property type="entry name" value="HTHLYSR"/>
</dbReference>
<dbReference type="InterPro" id="IPR036388">
    <property type="entry name" value="WH-like_DNA-bd_sf"/>
</dbReference>
<dbReference type="FunFam" id="1.10.10.10:FF:000001">
    <property type="entry name" value="LysR family transcriptional regulator"/>
    <property type="match status" value="1"/>
</dbReference>
<dbReference type="CDD" id="cd05466">
    <property type="entry name" value="PBP2_LTTR_substrate"/>
    <property type="match status" value="1"/>
</dbReference>
<dbReference type="Proteomes" id="UP000184206">
    <property type="component" value="Unassembled WGS sequence"/>
</dbReference>
<evidence type="ECO:0000313" key="6">
    <source>
        <dbReference type="EMBL" id="SHM17081.1"/>
    </source>
</evidence>
<evidence type="ECO:0000256" key="1">
    <source>
        <dbReference type="ARBA" id="ARBA00009437"/>
    </source>
</evidence>
<dbReference type="Pfam" id="PF00126">
    <property type="entry name" value="HTH_1"/>
    <property type="match status" value="1"/>
</dbReference>
<dbReference type="PROSITE" id="PS50931">
    <property type="entry name" value="HTH_LYSR"/>
    <property type="match status" value="1"/>
</dbReference>
<proteinExistence type="inferred from homology"/>
<keyword evidence="7" id="KW-1185">Reference proteome</keyword>
<evidence type="ECO:0000256" key="3">
    <source>
        <dbReference type="ARBA" id="ARBA00023125"/>
    </source>
</evidence>
<reference evidence="6 7" key="1">
    <citation type="submission" date="2016-11" db="EMBL/GenBank/DDBJ databases">
        <authorList>
            <person name="Jaros S."/>
            <person name="Januszkiewicz K."/>
            <person name="Wedrychowicz H."/>
        </authorList>
    </citation>
    <scope>NUCLEOTIDE SEQUENCE [LARGE SCALE GENOMIC DNA]</scope>
    <source>
        <strain evidence="6 7">DSM 16010</strain>
    </source>
</reference>
<accession>A0A1M7GLK4</accession>
<evidence type="ECO:0000256" key="4">
    <source>
        <dbReference type="ARBA" id="ARBA00023163"/>
    </source>
</evidence>
<keyword evidence="4" id="KW-0804">Transcription</keyword>